<evidence type="ECO:0000313" key="2">
    <source>
        <dbReference type="EMBL" id="NYH94326.1"/>
    </source>
</evidence>
<organism evidence="2 3">
    <name type="scientific">Novosphingobium marinum</name>
    <dbReference type="NCBI Taxonomy" id="1514948"/>
    <lineage>
        <taxon>Bacteria</taxon>
        <taxon>Pseudomonadati</taxon>
        <taxon>Pseudomonadota</taxon>
        <taxon>Alphaproteobacteria</taxon>
        <taxon>Sphingomonadales</taxon>
        <taxon>Sphingomonadaceae</taxon>
        <taxon>Novosphingobium</taxon>
    </lineage>
</organism>
<sequence>MKRLGLFLACLAAGGVVVSPANAQRKMGFRFGQEQRDWRDIGADTPPNLALFWTARCLVTKHRNEVKLYLATVPGNFEEQLRYEPIGKDFWDCTPDMAFDGVGNMRSATGTMRFKFEHADLRGALAEALTRKEDIEIRSEKIALGDDGMYVAEKFHGARSSVPARAFALGFAGCVMGHNPDGIAKLLSTEPGGKQENEAVMEMAPSFSQCIMEGQKLSVTAPALRNQIAEVVYYAIGKPDDA</sequence>
<evidence type="ECO:0000313" key="3">
    <source>
        <dbReference type="Proteomes" id="UP000522081"/>
    </source>
</evidence>
<keyword evidence="1" id="KW-0732">Signal</keyword>
<dbReference type="AlphaFoldDB" id="A0A7Z0BRY8"/>
<feature type="chain" id="PRO_5031459423" evidence="1">
    <location>
        <begin position="24"/>
        <end position="242"/>
    </location>
</feature>
<gene>
    <name evidence="2" type="ORF">FHS75_000631</name>
</gene>
<comment type="caution">
    <text evidence="2">The sequence shown here is derived from an EMBL/GenBank/DDBJ whole genome shotgun (WGS) entry which is preliminary data.</text>
</comment>
<evidence type="ECO:0000256" key="1">
    <source>
        <dbReference type="SAM" id="SignalP"/>
    </source>
</evidence>
<feature type="signal peptide" evidence="1">
    <location>
        <begin position="1"/>
        <end position="23"/>
    </location>
</feature>
<name>A0A7Z0BRY8_9SPHN</name>
<proteinExistence type="predicted"/>
<keyword evidence="3" id="KW-1185">Reference proteome</keyword>
<dbReference type="EMBL" id="JACBZF010000001">
    <property type="protein sequence ID" value="NYH94326.1"/>
    <property type="molecule type" value="Genomic_DNA"/>
</dbReference>
<dbReference type="Proteomes" id="UP000522081">
    <property type="component" value="Unassembled WGS sequence"/>
</dbReference>
<reference evidence="2 3" key="1">
    <citation type="submission" date="2020-07" db="EMBL/GenBank/DDBJ databases">
        <title>Genomic Encyclopedia of Type Strains, Phase IV (KMG-IV): sequencing the most valuable type-strain genomes for metagenomic binning, comparative biology and taxonomic classification.</title>
        <authorList>
            <person name="Goeker M."/>
        </authorList>
    </citation>
    <scope>NUCLEOTIDE SEQUENCE [LARGE SCALE GENOMIC DNA]</scope>
    <source>
        <strain evidence="2 3">DSM 29043</strain>
    </source>
</reference>
<accession>A0A7Z0BRY8</accession>
<protein>
    <submittedName>
        <fullName evidence="2">Uncharacterized protein</fullName>
    </submittedName>
</protein>
<dbReference type="RefSeq" id="WP_179406256.1">
    <property type="nucleotide sequence ID" value="NZ_BMGF01000001.1"/>
</dbReference>